<dbReference type="Proteomes" id="UP000801492">
    <property type="component" value="Unassembled WGS sequence"/>
</dbReference>
<keyword evidence="2" id="KW-1185">Reference proteome</keyword>
<dbReference type="OrthoDB" id="10066972at2759"/>
<comment type="caution">
    <text evidence="1">The sequence shown here is derived from an EMBL/GenBank/DDBJ whole genome shotgun (WGS) entry which is preliminary data.</text>
</comment>
<dbReference type="AlphaFoldDB" id="A0A8K0CGL3"/>
<proteinExistence type="predicted"/>
<sequence>DNAREDTLPERLQTSNDVIPVAPENCLVSQGNTKNVDNVIINFGEITKNQQEEIEYYDNTRPWTKKNMCCYCFKEVTHFSRHLQRNHKEERAVKELLNLPVGNPKRKELLDIMRRQGNYLYSNQSNTIRPVRRPKGIFGNETEVTANIENGKNKYVACPDCFGFFKRNFLRRHRKTCERRPKRRDPCNRENHLTAAQIFTVCSGAYNDFYNTLRLKDEVFSIMRSDEISTAAMKDVLICCYAESLLRKHKRTQIRNSISNKMRELGRLVINLKQSTGIQNLADALKPEFFDNIVSCTKIISGYDAESRTYKAASLALHMGTTITQVCDIATKMIIKNSRFLPCQDKELSLKNIKRLKGLIESRWNSELSSLALKDLNEKKWEKPKLLPLTSDVMEFQQYLMKNGQEACDNILNQVKVNQEYRRLTEISLSLTLLLNRKRIGEVQFLKVKTYTTENSINNQEEFFLTLSESEKLLTKNFKRVVTGGKGSKPVAILFPKDIQKFIKVMLSVRNDCVPETNEYLFANPSTKNKWLSGYHVLKKLASASGVKNQNLFTSTRLRKQIATVLQVMTINDSEMEQFAAFMGHTRKTHEAFYR</sequence>
<dbReference type="InterPro" id="IPR011010">
    <property type="entry name" value="DNA_brk_join_enz"/>
</dbReference>
<reference evidence="1" key="1">
    <citation type="submission" date="2019-08" db="EMBL/GenBank/DDBJ databases">
        <title>The genome of the North American firefly Photinus pyralis.</title>
        <authorList>
            <consortium name="Photinus pyralis genome working group"/>
            <person name="Fallon T.R."/>
            <person name="Sander Lower S.E."/>
            <person name="Weng J.-K."/>
        </authorList>
    </citation>
    <scope>NUCLEOTIDE SEQUENCE</scope>
    <source>
        <strain evidence="1">TRF0915ILg1</strain>
        <tissue evidence="1">Whole body</tissue>
    </source>
</reference>
<evidence type="ECO:0000313" key="1">
    <source>
        <dbReference type="EMBL" id="KAF2885859.1"/>
    </source>
</evidence>
<dbReference type="GO" id="GO:0003677">
    <property type="term" value="F:DNA binding"/>
    <property type="evidence" value="ECO:0007669"/>
    <property type="project" value="InterPro"/>
</dbReference>
<evidence type="ECO:0000313" key="2">
    <source>
        <dbReference type="Proteomes" id="UP000801492"/>
    </source>
</evidence>
<protein>
    <submittedName>
        <fullName evidence="1">Uncharacterized protein</fullName>
    </submittedName>
</protein>
<dbReference type="PANTHER" id="PTHR33480:SF1">
    <property type="entry name" value="TYR RECOMBINASE DOMAIN-CONTAINING PROTEIN"/>
    <property type="match status" value="1"/>
</dbReference>
<dbReference type="SUPFAM" id="SSF56349">
    <property type="entry name" value="DNA breaking-rejoining enzymes"/>
    <property type="match status" value="1"/>
</dbReference>
<name>A0A8K0CGL3_IGNLU</name>
<dbReference type="PANTHER" id="PTHR33480">
    <property type="entry name" value="SET DOMAIN-CONTAINING PROTEIN-RELATED"/>
    <property type="match status" value="1"/>
</dbReference>
<dbReference type="EMBL" id="VTPC01089300">
    <property type="protein sequence ID" value="KAF2885859.1"/>
    <property type="molecule type" value="Genomic_DNA"/>
</dbReference>
<organism evidence="1 2">
    <name type="scientific">Ignelater luminosus</name>
    <name type="common">Cucubano</name>
    <name type="synonym">Pyrophorus luminosus</name>
    <dbReference type="NCBI Taxonomy" id="2038154"/>
    <lineage>
        <taxon>Eukaryota</taxon>
        <taxon>Metazoa</taxon>
        <taxon>Ecdysozoa</taxon>
        <taxon>Arthropoda</taxon>
        <taxon>Hexapoda</taxon>
        <taxon>Insecta</taxon>
        <taxon>Pterygota</taxon>
        <taxon>Neoptera</taxon>
        <taxon>Endopterygota</taxon>
        <taxon>Coleoptera</taxon>
        <taxon>Polyphaga</taxon>
        <taxon>Elateriformia</taxon>
        <taxon>Elateroidea</taxon>
        <taxon>Elateridae</taxon>
        <taxon>Agrypninae</taxon>
        <taxon>Pyrophorini</taxon>
        <taxon>Ignelater</taxon>
    </lineage>
</organism>
<gene>
    <name evidence="1" type="ORF">ILUMI_20314</name>
</gene>
<accession>A0A8K0CGL3</accession>
<feature type="non-terminal residue" evidence="1">
    <location>
        <position position="1"/>
    </location>
</feature>